<name>A0A4Q9PQC6_9APHY</name>
<dbReference type="EMBL" id="ML145150">
    <property type="protein sequence ID" value="TBU56516.1"/>
    <property type="molecule type" value="Genomic_DNA"/>
</dbReference>
<dbReference type="AlphaFoldDB" id="A0A4Q9PQC6"/>
<protein>
    <submittedName>
        <fullName evidence="1">Uncharacterized protein</fullName>
    </submittedName>
</protein>
<gene>
    <name evidence="1" type="ORF">BD310DRAFT_950056</name>
</gene>
<accession>A0A4Q9PQC6</accession>
<proteinExistence type="predicted"/>
<dbReference type="Gene3D" id="3.40.50.1820">
    <property type="entry name" value="alpha/beta hydrolase"/>
    <property type="match status" value="1"/>
</dbReference>
<evidence type="ECO:0000313" key="2">
    <source>
        <dbReference type="Proteomes" id="UP000292082"/>
    </source>
</evidence>
<sequence>MRDRAGELYDYLVNLIQHKDIPLSRRNHFVGWSFGSVWATAFLAHEPSFHSDINLGKWVRRVVSYAQPGSSGRQSLQEYTFLSLTSLCHP</sequence>
<reference evidence="1 2" key="1">
    <citation type="submission" date="2019-01" db="EMBL/GenBank/DDBJ databases">
        <title>Draft genome sequences of three monokaryotic isolates of the white-rot basidiomycete fungus Dichomitus squalens.</title>
        <authorList>
            <consortium name="DOE Joint Genome Institute"/>
            <person name="Lopez S.C."/>
            <person name="Andreopoulos B."/>
            <person name="Pangilinan J."/>
            <person name="Lipzen A."/>
            <person name="Riley R."/>
            <person name="Ahrendt S."/>
            <person name="Ng V."/>
            <person name="Barry K."/>
            <person name="Daum C."/>
            <person name="Grigoriev I.V."/>
            <person name="Hilden K.S."/>
            <person name="Makela M.R."/>
            <person name="de Vries R.P."/>
        </authorList>
    </citation>
    <scope>NUCLEOTIDE SEQUENCE [LARGE SCALE GENOMIC DNA]</scope>
    <source>
        <strain evidence="1 2">CBS 464.89</strain>
    </source>
</reference>
<evidence type="ECO:0000313" key="1">
    <source>
        <dbReference type="EMBL" id="TBU56516.1"/>
    </source>
</evidence>
<organism evidence="1 2">
    <name type="scientific">Dichomitus squalens</name>
    <dbReference type="NCBI Taxonomy" id="114155"/>
    <lineage>
        <taxon>Eukaryota</taxon>
        <taxon>Fungi</taxon>
        <taxon>Dikarya</taxon>
        <taxon>Basidiomycota</taxon>
        <taxon>Agaricomycotina</taxon>
        <taxon>Agaricomycetes</taxon>
        <taxon>Polyporales</taxon>
        <taxon>Polyporaceae</taxon>
        <taxon>Dichomitus</taxon>
    </lineage>
</organism>
<dbReference type="Proteomes" id="UP000292082">
    <property type="component" value="Unassembled WGS sequence"/>
</dbReference>
<keyword evidence="2" id="KW-1185">Reference proteome</keyword>
<dbReference type="InterPro" id="IPR029058">
    <property type="entry name" value="AB_hydrolase_fold"/>
</dbReference>
<dbReference type="SUPFAM" id="SSF53474">
    <property type="entry name" value="alpha/beta-Hydrolases"/>
    <property type="match status" value="1"/>
</dbReference>